<feature type="signal peptide" evidence="1">
    <location>
        <begin position="1"/>
        <end position="20"/>
    </location>
</feature>
<reference evidence="2" key="2">
    <citation type="submission" date="2014-09" db="EMBL/GenBank/DDBJ databases">
        <authorList>
            <person name="Gonzales D.T.T."/>
            <person name="Saloma C.P."/>
        </authorList>
    </citation>
    <scope>NUCLEOTIDE SEQUENCE</scope>
    <source>
        <tissue evidence="2">Venom duct</tissue>
    </source>
</reference>
<dbReference type="AlphaFoldDB" id="A0A098LW97"/>
<feature type="chain" id="PRO_5001945383" evidence="1">
    <location>
        <begin position="21"/>
        <end position="84"/>
    </location>
</feature>
<organism evidence="2">
    <name type="scientific">Gemmula speciosa</name>
    <name type="common">Splendid gem-turris</name>
    <name type="synonym">Pleurotoma speciosa</name>
    <dbReference type="NCBI Taxonomy" id="439592"/>
    <lineage>
        <taxon>Eukaryota</taxon>
        <taxon>Metazoa</taxon>
        <taxon>Spiralia</taxon>
        <taxon>Lophotrochozoa</taxon>
        <taxon>Mollusca</taxon>
        <taxon>Gastropoda</taxon>
        <taxon>Caenogastropoda</taxon>
        <taxon>Neogastropoda</taxon>
        <taxon>Conoidea</taxon>
        <taxon>Turridae</taxon>
        <taxon>Gemmula</taxon>
    </lineage>
</organism>
<name>A0A098LW97_GEMSP</name>
<proteinExistence type="predicted"/>
<sequence length="84" mass="9460">MTCLPRFIVTFIVVYSVCVADEYYLGLQDSCSYSDQCDTGLACDNGKCRIEYGSSYHCSSSLDCVIELWCIDHYTLGSICMHFP</sequence>
<reference evidence="2" key="1">
    <citation type="journal article" date="2014" name="Toxicon">
        <title>A bioinformatics survey for conotoxin-like sequences in three turrid snail venom duct transcriptomes.</title>
        <authorList>
            <person name="Gonzales D.T."/>
            <person name="Saloma C.P."/>
        </authorList>
    </citation>
    <scope>NUCLEOTIDE SEQUENCE</scope>
    <source>
        <tissue evidence="2">Venom duct</tissue>
    </source>
</reference>
<dbReference type="EMBL" id="GBRA01000047">
    <property type="protein sequence ID" value="JAC94747.1"/>
    <property type="molecule type" value="Transcribed_RNA"/>
</dbReference>
<protein>
    <submittedName>
        <fullName evidence="2">Gsp_47 putative toxin</fullName>
    </submittedName>
</protein>
<keyword evidence="1" id="KW-0732">Signal</keyword>
<evidence type="ECO:0000256" key="1">
    <source>
        <dbReference type="SAM" id="SignalP"/>
    </source>
</evidence>
<accession>A0A098LW97</accession>
<evidence type="ECO:0000313" key="2">
    <source>
        <dbReference type="EMBL" id="JAC94747.1"/>
    </source>
</evidence>